<keyword evidence="2" id="KW-1185">Reference proteome</keyword>
<proteinExistence type="predicted"/>
<sequence length="168" mass="19196">MSVVSSFVILKWSGHAQRMKASGWSGDPMGVRYGGWDHAFLRVPSGGGWVNILLVVSILVPPFLHTVAVCCGNLVGWEKPETWVLSNQFFSLYSWDEWMDGWMCAVEMRLQLPFSFSFSLLHFFTLHLFCPLCFPSLQYGLFMTNCRACCLVWCENVCVRVCVCVYLR</sequence>
<name>A0ACB6RG80_9PLEO</name>
<accession>A0ACB6RG80</accession>
<comment type="caution">
    <text evidence="1">The sequence shown here is derived from an EMBL/GenBank/DDBJ whole genome shotgun (WGS) entry which is preliminary data.</text>
</comment>
<dbReference type="Proteomes" id="UP000799755">
    <property type="component" value="Unassembled WGS sequence"/>
</dbReference>
<organism evidence="1 2">
    <name type="scientific">Lindgomyces ingoldianus</name>
    <dbReference type="NCBI Taxonomy" id="673940"/>
    <lineage>
        <taxon>Eukaryota</taxon>
        <taxon>Fungi</taxon>
        <taxon>Dikarya</taxon>
        <taxon>Ascomycota</taxon>
        <taxon>Pezizomycotina</taxon>
        <taxon>Dothideomycetes</taxon>
        <taxon>Pleosporomycetidae</taxon>
        <taxon>Pleosporales</taxon>
        <taxon>Lindgomycetaceae</taxon>
        <taxon>Lindgomyces</taxon>
    </lineage>
</organism>
<evidence type="ECO:0000313" key="1">
    <source>
        <dbReference type="EMBL" id="KAF2477335.1"/>
    </source>
</evidence>
<dbReference type="EMBL" id="MU003493">
    <property type="protein sequence ID" value="KAF2477335.1"/>
    <property type="molecule type" value="Genomic_DNA"/>
</dbReference>
<reference evidence="1" key="1">
    <citation type="journal article" date="2020" name="Stud. Mycol.">
        <title>101 Dothideomycetes genomes: a test case for predicting lifestyles and emergence of pathogens.</title>
        <authorList>
            <person name="Haridas S."/>
            <person name="Albert R."/>
            <person name="Binder M."/>
            <person name="Bloem J."/>
            <person name="Labutti K."/>
            <person name="Salamov A."/>
            <person name="Andreopoulos B."/>
            <person name="Baker S."/>
            <person name="Barry K."/>
            <person name="Bills G."/>
            <person name="Bluhm B."/>
            <person name="Cannon C."/>
            <person name="Castanera R."/>
            <person name="Culley D."/>
            <person name="Daum C."/>
            <person name="Ezra D."/>
            <person name="Gonzalez J."/>
            <person name="Henrissat B."/>
            <person name="Kuo A."/>
            <person name="Liang C."/>
            <person name="Lipzen A."/>
            <person name="Lutzoni F."/>
            <person name="Magnuson J."/>
            <person name="Mondo S."/>
            <person name="Nolan M."/>
            <person name="Ohm R."/>
            <person name="Pangilinan J."/>
            <person name="Park H.-J."/>
            <person name="Ramirez L."/>
            <person name="Alfaro M."/>
            <person name="Sun H."/>
            <person name="Tritt A."/>
            <person name="Yoshinaga Y."/>
            <person name="Zwiers L.-H."/>
            <person name="Turgeon B."/>
            <person name="Goodwin S."/>
            <person name="Spatafora J."/>
            <person name="Crous P."/>
            <person name="Grigoriev I."/>
        </authorList>
    </citation>
    <scope>NUCLEOTIDE SEQUENCE</scope>
    <source>
        <strain evidence="1">ATCC 200398</strain>
    </source>
</reference>
<gene>
    <name evidence="1" type="ORF">BDR25DRAFT_45705</name>
</gene>
<evidence type="ECO:0000313" key="2">
    <source>
        <dbReference type="Proteomes" id="UP000799755"/>
    </source>
</evidence>
<protein>
    <submittedName>
        <fullName evidence="1">Uncharacterized protein</fullName>
    </submittedName>
</protein>